<keyword evidence="4" id="KW-0547">Nucleotide-binding</keyword>
<name>A0A2P8GWB8_9MICO</name>
<dbReference type="AlphaFoldDB" id="A0A2P8GWB8"/>
<dbReference type="InterPro" id="IPR003439">
    <property type="entry name" value="ABC_transporter-like_ATP-bd"/>
</dbReference>
<dbReference type="InterPro" id="IPR003593">
    <property type="entry name" value="AAA+_ATPase"/>
</dbReference>
<comment type="subcellular location">
    <subcellularLocation>
        <location evidence="1">Cell membrane</location>
        <topology evidence="1">Peripheral membrane protein</topology>
    </subcellularLocation>
</comment>
<keyword evidence="5 8" id="KW-0067">ATP-binding</keyword>
<dbReference type="GO" id="GO:0005886">
    <property type="term" value="C:plasma membrane"/>
    <property type="evidence" value="ECO:0007669"/>
    <property type="project" value="UniProtKB-SubCell"/>
</dbReference>
<dbReference type="CDD" id="cd03263">
    <property type="entry name" value="ABC_subfamily_A"/>
    <property type="match status" value="1"/>
</dbReference>
<evidence type="ECO:0000256" key="3">
    <source>
        <dbReference type="ARBA" id="ARBA00022448"/>
    </source>
</evidence>
<reference evidence="9 11" key="2">
    <citation type="submission" date="2018-12" db="EMBL/GenBank/DDBJ databases">
        <authorList>
            <person name="hu s."/>
            <person name="Xu Y."/>
            <person name="Xu B."/>
            <person name="Li F."/>
        </authorList>
    </citation>
    <scope>NUCLEOTIDE SEQUENCE [LARGE SCALE GENOMIC DNA]</scope>
    <source>
        <strain evidence="9 11">KSW2-17</strain>
    </source>
</reference>
<evidence type="ECO:0000313" key="8">
    <source>
        <dbReference type="EMBL" id="PSL38258.1"/>
    </source>
</evidence>
<protein>
    <submittedName>
        <fullName evidence="9">ABC transporter ATP-binding protein</fullName>
    </submittedName>
    <submittedName>
        <fullName evidence="8">ABC-2 type transport system ATP-binding protein</fullName>
    </submittedName>
</protein>
<evidence type="ECO:0000256" key="1">
    <source>
        <dbReference type="ARBA" id="ARBA00004202"/>
    </source>
</evidence>
<comment type="similarity">
    <text evidence="2">Belongs to the ABC transporter superfamily.</text>
</comment>
<reference evidence="8 10" key="1">
    <citation type="submission" date="2018-03" db="EMBL/GenBank/DDBJ databases">
        <title>Genomic Encyclopedia of Archaeal and Bacterial Type Strains, Phase II (KMG-II): from individual species to whole genera.</title>
        <authorList>
            <person name="Goeker M."/>
        </authorList>
    </citation>
    <scope>NUCLEOTIDE SEQUENCE [LARGE SCALE GENOMIC DNA]</scope>
    <source>
        <strain evidence="8 10">DSM 21548</strain>
    </source>
</reference>
<dbReference type="EMBL" id="RZGY01000001">
    <property type="protein sequence ID" value="RUQ87204.1"/>
    <property type="molecule type" value="Genomic_DNA"/>
</dbReference>
<dbReference type="GO" id="GO:0005524">
    <property type="term" value="F:ATP binding"/>
    <property type="evidence" value="ECO:0007669"/>
    <property type="project" value="UniProtKB-KW"/>
</dbReference>
<organism evidence="8 10">
    <name type="scientific">Labedella gwakjiensis</name>
    <dbReference type="NCBI Taxonomy" id="390269"/>
    <lineage>
        <taxon>Bacteria</taxon>
        <taxon>Bacillati</taxon>
        <taxon>Actinomycetota</taxon>
        <taxon>Actinomycetes</taxon>
        <taxon>Micrococcales</taxon>
        <taxon>Microbacteriaceae</taxon>
        <taxon>Labedella</taxon>
    </lineage>
</organism>
<dbReference type="Gene3D" id="3.40.50.300">
    <property type="entry name" value="P-loop containing nucleotide triphosphate hydrolases"/>
    <property type="match status" value="1"/>
</dbReference>
<dbReference type="SUPFAM" id="SSF52540">
    <property type="entry name" value="P-loop containing nucleoside triphosphate hydrolases"/>
    <property type="match status" value="1"/>
</dbReference>
<dbReference type="EMBL" id="PYAU01000001">
    <property type="protein sequence ID" value="PSL38258.1"/>
    <property type="molecule type" value="Genomic_DNA"/>
</dbReference>
<dbReference type="PANTHER" id="PTHR42711:SF5">
    <property type="entry name" value="ABC TRANSPORTER ATP-BINDING PROTEIN NATA"/>
    <property type="match status" value="1"/>
</dbReference>
<evidence type="ECO:0000256" key="2">
    <source>
        <dbReference type="ARBA" id="ARBA00005417"/>
    </source>
</evidence>
<dbReference type="GO" id="GO:0046677">
    <property type="term" value="P:response to antibiotic"/>
    <property type="evidence" value="ECO:0007669"/>
    <property type="project" value="UniProtKB-KW"/>
</dbReference>
<comment type="caution">
    <text evidence="8">The sequence shown here is derived from an EMBL/GenBank/DDBJ whole genome shotgun (WGS) entry which is preliminary data.</text>
</comment>
<keyword evidence="6" id="KW-0046">Antibiotic resistance</keyword>
<dbReference type="PANTHER" id="PTHR42711">
    <property type="entry name" value="ABC TRANSPORTER ATP-BINDING PROTEIN"/>
    <property type="match status" value="1"/>
</dbReference>
<dbReference type="Proteomes" id="UP000241203">
    <property type="component" value="Unassembled WGS sequence"/>
</dbReference>
<sequence length="319" mass="33860">MTAAENVIVVDTVTKSYGDRRVLADVSFTVARGEILGLLGPNGAGKSTLLEAIVGLRSVGSGTIRVLGVDPARDRDAITSQVAVQPQAASLLETLTVREMLRLYASFHRAPAEVDDVIARLGLTEQTDVRARDLSGGQVRRLLIGTALVGRPSMVVLDEPSAGLDPQSKRRLFDVIRDIRDEGATVLLSTHDMAEATELCDRVAILVAGRIHALDRPDVLAERHSADSVVSFVVPLGADLSVVADSVGDDAVTVSETATAARVSVRTGDPDALVRLLTFSGPARARRLSVTNGTLEDYFLDLVTEHQPATAPTTRGDGR</sequence>
<dbReference type="InterPro" id="IPR027417">
    <property type="entry name" value="P-loop_NTPase"/>
</dbReference>
<dbReference type="SMART" id="SM00382">
    <property type="entry name" value="AAA"/>
    <property type="match status" value="1"/>
</dbReference>
<dbReference type="OrthoDB" id="9804819at2"/>
<evidence type="ECO:0000256" key="5">
    <source>
        <dbReference type="ARBA" id="ARBA00022840"/>
    </source>
</evidence>
<evidence type="ECO:0000313" key="9">
    <source>
        <dbReference type="EMBL" id="RUQ87204.1"/>
    </source>
</evidence>
<accession>A0A2P8GWB8</accession>
<dbReference type="Pfam" id="PF00005">
    <property type="entry name" value="ABC_tran"/>
    <property type="match status" value="1"/>
</dbReference>
<keyword evidence="11" id="KW-1185">Reference proteome</keyword>
<dbReference type="PROSITE" id="PS50893">
    <property type="entry name" value="ABC_TRANSPORTER_2"/>
    <property type="match status" value="1"/>
</dbReference>
<dbReference type="Proteomes" id="UP000268291">
    <property type="component" value="Unassembled WGS sequence"/>
</dbReference>
<evidence type="ECO:0000256" key="4">
    <source>
        <dbReference type="ARBA" id="ARBA00022741"/>
    </source>
</evidence>
<feature type="domain" description="ABC transporter" evidence="7">
    <location>
        <begin position="8"/>
        <end position="233"/>
    </location>
</feature>
<evidence type="ECO:0000313" key="10">
    <source>
        <dbReference type="Proteomes" id="UP000241203"/>
    </source>
</evidence>
<proteinExistence type="inferred from homology"/>
<dbReference type="InterPro" id="IPR050763">
    <property type="entry name" value="ABC_transporter_ATP-binding"/>
</dbReference>
<gene>
    <name evidence="8" type="ORF">CLV49_1875</name>
    <name evidence="9" type="ORF">ELQ93_09845</name>
</gene>
<evidence type="ECO:0000259" key="7">
    <source>
        <dbReference type="PROSITE" id="PS50893"/>
    </source>
</evidence>
<dbReference type="RefSeq" id="WP_106563298.1">
    <property type="nucleotide sequence ID" value="NZ_PYAU01000001.1"/>
</dbReference>
<dbReference type="GO" id="GO:0016887">
    <property type="term" value="F:ATP hydrolysis activity"/>
    <property type="evidence" value="ECO:0007669"/>
    <property type="project" value="InterPro"/>
</dbReference>
<keyword evidence="3" id="KW-0813">Transport</keyword>
<evidence type="ECO:0000313" key="11">
    <source>
        <dbReference type="Proteomes" id="UP000268291"/>
    </source>
</evidence>
<evidence type="ECO:0000256" key="6">
    <source>
        <dbReference type="ARBA" id="ARBA00023251"/>
    </source>
</evidence>